<dbReference type="EMBL" id="JALP01000397">
    <property type="protein sequence ID" value="THG88318.1"/>
    <property type="molecule type" value="Genomic_DNA"/>
</dbReference>
<reference evidence="1 2" key="1">
    <citation type="submission" date="2014-01" db="EMBL/GenBank/DDBJ databases">
        <title>Draft genome sequencing of Bacillus alcalophilus CGMCC 1.3604.</title>
        <authorList>
            <person name="Yang J."/>
            <person name="Diao L."/>
            <person name="Yang S."/>
        </authorList>
    </citation>
    <scope>NUCLEOTIDE SEQUENCE [LARGE SCALE GENOMIC DNA]</scope>
    <source>
        <strain evidence="1 2">CGMCC 1.3604</strain>
    </source>
</reference>
<sequence length="122" mass="14281">MNQQHNLEQIKVSCQQYINQPVSVQYQGQVINGVIENVDDEQLYLLVAVDDNGQYVDLAQLMQEQYQSGSHEQEQIQRNPYYNPYPAYYPGYYYPSYYPYPRPINWNRLVLPLAALTAIALL</sequence>
<dbReference type="AlphaFoldDB" id="A0A4S4JT82"/>
<accession>A0A4S4JT82</accession>
<dbReference type="Proteomes" id="UP000297014">
    <property type="component" value="Unassembled WGS sequence"/>
</dbReference>
<evidence type="ECO:0000313" key="1">
    <source>
        <dbReference type="EMBL" id="THG88318.1"/>
    </source>
</evidence>
<organism evidence="1 2">
    <name type="scientific">Alkalihalobacillus alcalophilus ATCC 27647 = CGMCC 1.3604</name>
    <dbReference type="NCBI Taxonomy" id="1218173"/>
    <lineage>
        <taxon>Bacteria</taxon>
        <taxon>Bacillati</taxon>
        <taxon>Bacillota</taxon>
        <taxon>Bacilli</taxon>
        <taxon>Bacillales</taxon>
        <taxon>Bacillaceae</taxon>
        <taxon>Alkalihalobacillus</taxon>
    </lineage>
</organism>
<dbReference type="RefSeq" id="WP_003322913.1">
    <property type="nucleotide sequence ID" value="NZ_ALPT02000016.1"/>
</dbReference>
<dbReference type="OrthoDB" id="2943863at2"/>
<name>A0A4S4JT82_ALKAL</name>
<evidence type="ECO:0000313" key="2">
    <source>
        <dbReference type="Proteomes" id="UP000297014"/>
    </source>
</evidence>
<proteinExistence type="predicted"/>
<gene>
    <name evidence="1" type="ORF">AJ85_07155</name>
</gene>
<comment type="caution">
    <text evidence="1">The sequence shown here is derived from an EMBL/GenBank/DDBJ whole genome shotgun (WGS) entry which is preliminary data.</text>
</comment>
<protein>
    <submittedName>
        <fullName evidence="1">Uncharacterized protein</fullName>
    </submittedName>
</protein>